<gene>
    <name evidence="2" type="ORF">KIW84_040790</name>
</gene>
<feature type="compositionally biased region" description="Polar residues" evidence="1">
    <location>
        <begin position="110"/>
        <end position="128"/>
    </location>
</feature>
<dbReference type="Gramene" id="Psat04G0079000-T1">
    <property type="protein sequence ID" value="KAI5415496.1"/>
    <property type="gene ID" value="KIW84_040790"/>
</dbReference>
<keyword evidence="3" id="KW-1185">Reference proteome</keyword>
<feature type="region of interest" description="Disordered" evidence="1">
    <location>
        <begin position="79"/>
        <end position="156"/>
    </location>
</feature>
<evidence type="ECO:0000256" key="1">
    <source>
        <dbReference type="SAM" id="MobiDB-lite"/>
    </source>
</evidence>
<accession>A0A9D4X6Z7</accession>
<dbReference type="AlphaFoldDB" id="A0A9D4X6Z7"/>
<dbReference type="PANTHER" id="PTHR11439">
    <property type="entry name" value="GAG-POL-RELATED RETROTRANSPOSON"/>
    <property type="match status" value="1"/>
</dbReference>
<reference evidence="2 3" key="1">
    <citation type="journal article" date="2022" name="Nat. Genet.">
        <title>Improved pea reference genome and pan-genome highlight genomic features and evolutionary characteristics.</title>
        <authorList>
            <person name="Yang T."/>
            <person name="Liu R."/>
            <person name="Luo Y."/>
            <person name="Hu S."/>
            <person name="Wang D."/>
            <person name="Wang C."/>
            <person name="Pandey M.K."/>
            <person name="Ge S."/>
            <person name="Xu Q."/>
            <person name="Li N."/>
            <person name="Li G."/>
            <person name="Huang Y."/>
            <person name="Saxena R.K."/>
            <person name="Ji Y."/>
            <person name="Li M."/>
            <person name="Yan X."/>
            <person name="He Y."/>
            <person name="Liu Y."/>
            <person name="Wang X."/>
            <person name="Xiang C."/>
            <person name="Varshney R.K."/>
            <person name="Ding H."/>
            <person name="Gao S."/>
            <person name="Zong X."/>
        </authorList>
    </citation>
    <scope>NUCLEOTIDE SEQUENCE [LARGE SCALE GENOMIC DNA]</scope>
    <source>
        <strain evidence="2 3">cv. Zhongwan 6</strain>
    </source>
</reference>
<comment type="caution">
    <text evidence="2">The sequence shown here is derived from an EMBL/GenBank/DDBJ whole genome shotgun (WGS) entry which is preliminary data.</text>
</comment>
<dbReference type="Proteomes" id="UP001058974">
    <property type="component" value="Chromosome 4"/>
</dbReference>
<proteinExistence type="predicted"/>
<feature type="compositionally biased region" description="Low complexity" evidence="1">
    <location>
        <begin position="81"/>
        <end position="109"/>
    </location>
</feature>
<dbReference type="EMBL" id="JAMSHJ010000004">
    <property type="protein sequence ID" value="KAI5415496.1"/>
    <property type="molecule type" value="Genomic_DNA"/>
</dbReference>
<dbReference type="PANTHER" id="PTHR11439:SF467">
    <property type="entry name" value="INTEGRASE CATALYTIC DOMAIN-CONTAINING PROTEIN"/>
    <property type="match status" value="1"/>
</dbReference>
<evidence type="ECO:0000313" key="2">
    <source>
        <dbReference type="EMBL" id="KAI5415496.1"/>
    </source>
</evidence>
<feature type="compositionally biased region" description="Low complexity" evidence="1">
    <location>
        <begin position="136"/>
        <end position="146"/>
    </location>
</feature>
<dbReference type="CDD" id="cd09272">
    <property type="entry name" value="RNase_HI_RT_Ty1"/>
    <property type="match status" value="1"/>
</dbReference>
<evidence type="ECO:0000313" key="3">
    <source>
        <dbReference type="Proteomes" id="UP001058974"/>
    </source>
</evidence>
<sequence>MPITPKNVCSWAILLNTRVKCLAPDGKIYISKDVIFNEIKFPYSSMFASTFMSSPNNTQNSIHVPFSFTSFQFNSPSRSPNNTSISVNASSSQNASESSSPTQQPHSSTFESPTLSHASPISFSSLPDSQLPELVSGASNSHSSSSPPTPHIYPLNTHPMVTIAKDGIEVSKVSNGSLFLSPTKYIRDLLAKTNISEAKSLLTPMVSNLKLTRQSSDYLQDPSYYRSVVVALQYATITRTEISFSVNKACQFLAHPLQTHWVAINRILSQVEYRSLASTASEVLWVQSLLSELQVITLSLILYCDNLSIVSLSHNPVLHAKTKHMELDIFFLREKVLNKTFCVKHIPAELQNADILTKPLSALRFLNLRDHLRVVDKTTLH</sequence>
<organism evidence="2 3">
    <name type="scientific">Pisum sativum</name>
    <name type="common">Garden pea</name>
    <name type="synonym">Lathyrus oleraceus</name>
    <dbReference type="NCBI Taxonomy" id="3888"/>
    <lineage>
        <taxon>Eukaryota</taxon>
        <taxon>Viridiplantae</taxon>
        <taxon>Streptophyta</taxon>
        <taxon>Embryophyta</taxon>
        <taxon>Tracheophyta</taxon>
        <taxon>Spermatophyta</taxon>
        <taxon>Magnoliopsida</taxon>
        <taxon>eudicotyledons</taxon>
        <taxon>Gunneridae</taxon>
        <taxon>Pentapetalae</taxon>
        <taxon>rosids</taxon>
        <taxon>fabids</taxon>
        <taxon>Fabales</taxon>
        <taxon>Fabaceae</taxon>
        <taxon>Papilionoideae</taxon>
        <taxon>50 kb inversion clade</taxon>
        <taxon>NPAAA clade</taxon>
        <taxon>Hologalegina</taxon>
        <taxon>IRL clade</taxon>
        <taxon>Fabeae</taxon>
        <taxon>Lathyrus</taxon>
    </lineage>
</organism>
<protein>
    <submittedName>
        <fullName evidence="2">Uncharacterized protein</fullName>
    </submittedName>
</protein>
<name>A0A9D4X6Z7_PEA</name>